<protein>
    <submittedName>
        <fullName evidence="2">Uncharacterized protein</fullName>
    </submittedName>
</protein>
<name>A0A6J4UPX2_9BACT</name>
<feature type="transmembrane region" description="Helical" evidence="1">
    <location>
        <begin position="6"/>
        <end position="29"/>
    </location>
</feature>
<organism evidence="2">
    <name type="scientific">uncultured Thermomicrobiales bacterium</name>
    <dbReference type="NCBI Taxonomy" id="1645740"/>
    <lineage>
        <taxon>Bacteria</taxon>
        <taxon>Pseudomonadati</taxon>
        <taxon>Thermomicrobiota</taxon>
        <taxon>Thermomicrobia</taxon>
        <taxon>Thermomicrobiales</taxon>
        <taxon>environmental samples</taxon>
    </lineage>
</organism>
<keyword evidence="1" id="KW-1133">Transmembrane helix</keyword>
<evidence type="ECO:0000256" key="1">
    <source>
        <dbReference type="SAM" id="Phobius"/>
    </source>
</evidence>
<reference evidence="2" key="1">
    <citation type="submission" date="2020-02" db="EMBL/GenBank/DDBJ databases">
        <authorList>
            <person name="Meier V. D."/>
        </authorList>
    </citation>
    <scope>NUCLEOTIDE SEQUENCE</scope>
    <source>
        <strain evidence="2">AVDCRST_MAG87</strain>
    </source>
</reference>
<dbReference type="AlphaFoldDB" id="A0A6J4UPX2"/>
<keyword evidence="1" id="KW-0472">Membrane</keyword>
<accession>A0A6J4UPX2</accession>
<evidence type="ECO:0000313" key="2">
    <source>
        <dbReference type="EMBL" id="CAA9553270.1"/>
    </source>
</evidence>
<keyword evidence="1" id="KW-0812">Transmembrane</keyword>
<sequence length="62" mass="6544">MSSVPGVPAAVGVMPLVSFVAVAVVVIVAGQRFMIDIMRVVEVAAVRGRRGVWSGSVMRMML</sequence>
<proteinExistence type="predicted"/>
<gene>
    <name evidence="2" type="ORF">AVDCRST_MAG87-1029</name>
</gene>
<dbReference type="EMBL" id="CADCWJ010000238">
    <property type="protein sequence ID" value="CAA9553270.1"/>
    <property type="molecule type" value="Genomic_DNA"/>
</dbReference>